<dbReference type="EMBL" id="VJMH01006375">
    <property type="protein sequence ID" value="KAF0690500.1"/>
    <property type="molecule type" value="Genomic_DNA"/>
</dbReference>
<reference evidence="1" key="1">
    <citation type="submission" date="2019-06" db="EMBL/GenBank/DDBJ databases">
        <title>Genomics analysis of Aphanomyces spp. identifies a new class of oomycete effector associated with host adaptation.</title>
        <authorList>
            <person name="Gaulin E."/>
        </authorList>
    </citation>
    <scope>NUCLEOTIDE SEQUENCE</scope>
    <source>
        <strain evidence="1">CBS 578.67</strain>
    </source>
</reference>
<accession>A0A6A4Y4W3</accession>
<proteinExistence type="predicted"/>
<protein>
    <submittedName>
        <fullName evidence="1">Uncharacterized protein</fullName>
    </submittedName>
</protein>
<sequence length="301" mass="35229">MAASSDENTPPGEDYIYLREEIWENQYYSIADVKWGREFVDMVGMSPYSSKDMEPLDEFLEPQSIGDTSFWVDEWTPDMLMPNCDSEGWFYSVSFNTDNRVVDNDAKRARKRRLIRHRKILNSEKGWMNELKNKSIMNSMLKTPLCHPCDQNLQRILREELAKLKEDEESYDAYVLQYEENINIVPKIKVKTRSANSKTSHISWQDDVDDEIVDLNDMSLEDLLREENILLELLQDMEQTCQTLARNRELIWSCATDLQIVQQDTFGQAALIQLVHQYTKEERSSVGVFSVHASDMLRCLQ</sequence>
<name>A0A6A4Y4W3_9STRA</name>
<evidence type="ECO:0000313" key="1">
    <source>
        <dbReference type="EMBL" id="KAF0690500.1"/>
    </source>
</evidence>
<comment type="caution">
    <text evidence="1">The sequence shown here is derived from an EMBL/GenBank/DDBJ whole genome shotgun (WGS) entry which is preliminary data.</text>
</comment>
<feature type="non-terminal residue" evidence="1">
    <location>
        <position position="301"/>
    </location>
</feature>
<organism evidence="1">
    <name type="scientific">Aphanomyces stellatus</name>
    <dbReference type="NCBI Taxonomy" id="120398"/>
    <lineage>
        <taxon>Eukaryota</taxon>
        <taxon>Sar</taxon>
        <taxon>Stramenopiles</taxon>
        <taxon>Oomycota</taxon>
        <taxon>Saprolegniomycetes</taxon>
        <taxon>Saprolegniales</taxon>
        <taxon>Verrucalvaceae</taxon>
        <taxon>Aphanomyces</taxon>
    </lineage>
</organism>
<dbReference type="AlphaFoldDB" id="A0A6A4Y4W3"/>
<gene>
    <name evidence="1" type="ORF">As57867_018028</name>
</gene>
<dbReference type="OrthoDB" id="20368at2759"/>